<dbReference type="NCBIfam" id="NF008733">
    <property type="entry name" value="PRK11756.1"/>
    <property type="match status" value="1"/>
</dbReference>
<name>A0A2P8F0G0_9GAMM</name>
<dbReference type="InterPro" id="IPR004808">
    <property type="entry name" value="AP_endonuc_1"/>
</dbReference>
<evidence type="ECO:0000256" key="3">
    <source>
        <dbReference type="ARBA" id="ARBA00022723"/>
    </source>
</evidence>
<dbReference type="GO" id="GO:0006281">
    <property type="term" value="P:DNA repair"/>
    <property type="evidence" value="ECO:0007669"/>
    <property type="project" value="InterPro"/>
</dbReference>
<keyword evidence="5 7" id="KW-0460">Magnesium</keyword>
<dbReference type="InterPro" id="IPR020847">
    <property type="entry name" value="AP_endonuclease_F1_BS"/>
</dbReference>
<protein>
    <submittedName>
        <fullName evidence="10">Exodeoxyribonuclease-3</fullName>
    </submittedName>
</protein>
<keyword evidence="4" id="KW-0378">Hydrolase</keyword>
<comment type="cofactor">
    <cofactor evidence="7">
        <name>Mg(2+)</name>
        <dbReference type="ChEBI" id="CHEBI:18420"/>
    </cofactor>
    <cofactor evidence="7">
        <name>Mn(2+)</name>
        <dbReference type="ChEBI" id="CHEBI:29035"/>
    </cofactor>
    <text evidence="7">Probably binds two magnesium or manganese ions per subunit.</text>
</comment>
<comment type="similarity">
    <text evidence="2">Belongs to the DNA repair enzymes AP/ExoA family.</text>
</comment>
<dbReference type="InterPro" id="IPR036691">
    <property type="entry name" value="Endo/exonu/phosph_ase_sf"/>
</dbReference>
<evidence type="ECO:0000256" key="5">
    <source>
        <dbReference type="ARBA" id="ARBA00022842"/>
    </source>
</evidence>
<dbReference type="SUPFAM" id="SSF56219">
    <property type="entry name" value="DNase I-like"/>
    <property type="match status" value="1"/>
</dbReference>
<dbReference type="InterPro" id="IPR037493">
    <property type="entry name" value="ExoIII-like"/>
</dbReference>
<comment type="cofactor">
    <cofactor evidence="1">
        <name>Mn(2+)</name>
        <dbReference type="ChEBI" id="CHEBI:29035"/>
    </cofactor>
</comment>
<feature type="binding site" evidence="7">
    <location>
        <position position="261"/>
    </location>
    <ligand>
        <name>Mg(2+)</name>
        <dbReference type="ChEBI" id="CHEBI:18420"/>
        <label>1</label>
    </ligand>
</feature>
<dbReference type="PROSITE" id="PS51435">
    <property type="entry name" value="AP_NUCLEASE_F1_4"/>
    <property type="match status" value="1"/>
</dbReference>
<keyword evidence="3 7" id="KW-0479">Metal-binding</keyword>
<dbReference type="GO" id="GO:0046872">
    <property type="term" value="F:metal ion binding"/>
    <property type="evidence" value="ECO:0007669"/>
    <property type="project" value="UniProtKB-KW"/>
</dbReference>
<evidence type="ECO:0000313" key="10">
    <source>
        <dbReference type="EMBL" id="PSL15191.1"/>
    </source>
</evidence>
<dbReference type="NCBIfam" id="TIGR00195">
    <property type="entry name" value="exoDNase_III"/>
    <property type="match status" value="1"/>
</dbReference>
<accession>A0A2P8F0G0</accession>
<organism evidence="10 11">
    <name type="scientific">Marinobacterium halophilum</name>
    <dbReference type="NCBI Taxonomy" id="267374"/>
    <lineage>
        <taxon>Bacteria</taxon>
        <taxon>Pseudomonadati</taxon>
        <taxon>Pseudomonadota</taxon>
        <taxon>Gammaproteobacteria</taxon>
        <taxon>Oceanospirillales</taxon>
        <taxon>Oceanospirillaceae</taxon>
        <taxon>Marinobacterium</taxon>
    </lineage>
</organism>
<feature type="binding site" evidence="7">
    <location>
        <position position="152"/>
    </location>
    <ligand>
        <name>Mg(2+)</name>
        <dbReference type="ChEBI" id="CHEBI:18420"/>
        <label>1</label>
    </ligand>
</feature>
<feature type="active site" evidence="6">
    <location>
        <position position="110"/>
    </location>
</feature>
<dbReference type="EMBL" id="PYGI01000005">
    <property type="protein sequence ID" value="PSL15191.1"/>
    <property type="molecule type" value="Genomic_DNA"/>
</dbReference>
<keyword evidence="11" id="KW-1185">Reference proteome</keyword>
<feature type="binding site" evidence="7">
    <location>
        <position position="34"/>
    </location>
    <ligand>
        <name>Mg(2+)</name>
        <dbReference type="ChEBI" id="CHEBI:18420"/>
        <label>1</label>
    </ligand>
</feature>
<dbReference type="Proteomes" id="UP000242133">
    <property type="component" value="Unassembled WGS sequence"/>
</dbReference>
<dbReference type="AlphaFoldDB" id="A0A2P8F0G0"/>
<evidence type="ECO:0000313" key="11">
    <source>
        <dbReference type="Proteomes" id="UP000242133"/>
    </source>
</evidence>
<evidence type="ECO:0000256" key="6">
    <source>
        <dbReference type="PIRSR" id="PIRSR604808-1"/>
    </source>
</evidence>
<feature type="domain" description="Endonuclease/exonuclease/phosphatase" evidence="9">
    <location>
        <begin position="4"/>
        <end position="262"/>
    </location>
</feature>
<reference evidence="10 11" key="1">
    <citation type="submission" date="2018-03" db="EMBL/GenBank/DDBJ databases">
        <title>Genomic Encyclopedia of Archaeal and Bacterial Type Strains, Phase II (KMG-II): from individual species to whole genera.</title>
        <authorList>
            <person name="Goeker M."/>
        </authorList>
    </citation>
    <scope>NUCLEOTIDE SEQUENCE [LARGE SCALE GENOMIC DNA]</scope>
    <source>
        <strain evidence="10 11">DSM 17586</strain>
    </source>
</reference>
<keyword evidence="7" id="KW-0464">Manganese</keyword>
<evidence type="ECO:0000259" key="9">
    <source>
        <dbReference type="Pfam" id="PF03372"/>
    </source>
</evidence>
<evidence type="ECO:0000256" key="4">
    <source>
        <dbReference type="ARBA" id="ARBA00022801"/>
    </source>
</evidence>
<comment type="caution">
    <text evidence="10">The sequence shown here is derived from an EMBL/GenBank/DDBJ whole genome shotgun (WGS) entry which is preliminary data.</text>
</comment>
<feature type="binding site" evidence="7">
    <location>
        <position position="154"/>
    </location>
    <ligand>
        <name>Mg(2+)</name>
        <dbReference type="ChEBI" id="CHEBI:18420"/>
        <label>1</label>
    </ligand>
</feature>
<proteinExistence type="inferred from homology"/>
<feature type="binding site" evidence="7">
    <location>
        <position position="7"/>
    </location>
    <ligand>
        <name>Mg(2+)</name>
        <dbReference type="ChEBI" id="CHEBI:18420"/>
        <label>1</label>
    </ligand>
</feature>
<dbReference type="GO" id="GO:0004519">
    <property type="term" value="F:endonuclease activity"/>
    <property type="evidence" value="ECO:0007669"/>
    <property type="project" value="InterPro"/>
</dbReference>
<dbReference type="Gene3D" id="3.60.10.10">
    <property type="entry name" value="Endonuclease/exonuclease/phosphatase"/>
    <property type="match status" value="1"/>
</dbReference>
<gene>
    <name evidence="10" type="ORF">CLV44_10585</name>
</gene>
<evidence type="ECO:0000256" key="8">
    <source>
        <dbReference type="PIRSR" id="PIRSR604808-3"/>
    </source>
</evidence>
<feature type="active site" description="Proton donor/acceptor" evidence="6">
    <location>
        <position position="152"/>
    </location>
</feature>
<feature type="site" description="Important for catalytic activity" evidence="8">
    <location>
        <position position="232"/>
    </location>
</feature>
<evidence type="ECO:0000256" key="2">
    <source>
        <dbReference type="ARBA" id="ARBA00007092"/>
    </source>
</evidence>
<dbReference type="PROSITE" id="PS00727">
    <property type="entry name" value="AP_NUCLEASE_F1_2"/>
    <property type="match status" value="1"/>
</dbReference>
<dbReference type="Pfam" id="PF03372">
    <property type="entry name" value="Exo_endo_phos"/>
    <property type="match status" value="1"/>
</dbReference>
<dbReference type="GO" id="GO:0003677">
    <property type="term" value="F:DNA binding"/>
    <property type="evidence" value="ECO:0007669"/>
    <property type="project" value="InterPro"/>
</dbReference>
<feature type="site" description="Transition state stabilizer" evidence="8">
    <location>
        <position position="154"/>
    </location>
</feature>
<dbReference type="PANTHER" id="PTHR43250">
    <property type="entry name" value="EXODEOXYRIBONUCLEASE III"/>
    <property type="match status" value="1"/>
</dbReference>
<dbReference type="OrthoDB" id="9803914at2"/>
<dbReference type="PROSITE" id="PS00726">
    <property type="entry name" value="AP_NUCLEASE_F1_1"/>
    <property type="match status" value="1"/>
</dbReference>
<dbReference type="PANTHER" id="PTHR43250:SF2">
    <property type="entry name" value="EXODEOXYRIBONUCLEASE III"/>
    <property type="match status" value="1"/>
</dbReference>
<evidence type="ECO:0000256" key="7">
    <source>
        <dbReference type="PIRSR" id="PIRSR604808-2"/>
    </source>
</evidence>
<feature type="binding site" evidence="7">
    <location>
        <position position="262"/>
    </location>
    <ligand>
        <name>Mg(2+)</name>
        <dbReference type="ChEBI" id="CHEBI:18420"/>
        <label>1</label>
    </ligand>
</feature>
<dbReference type="RefSeq" id="WP_106590977.1">
    <property type="nucleotide sequence ID" value="NZ_PYGI01000005.1"/>
</dbReference>
<dbReference type="CDD" id="cd09086">
    <property type="entry name" value="ExoIII-like_AP-endo"/>
    <property type="match status" value="1"/>
</dbReference>
<feature type="active site" description="Proton acceptor" evidence="6">
    <location>
        <position position="262"/>
    </location>
</feature>
<feature type="site" description="Interaction with DNA substrate" evidence="8">
    <location>
        <position position="262"/>
    </location>
</feature>
<evidence type="ECO:0000256" key="1">
    <source>
        <dbReference type="ARBA" id="ARBA00001936"/>
    </source>
</evidence>
<sequence>MKLISFNTNGIRARMHQLERLIDTHQPDVIGIQETKVADEQFPVAQIEALGYHVVYHGQKGHYGVCLISKQPALNVQYGFDGDEADAQRRMIMADFTSANGTTVRVLNGYFPQGESIDHPTKFPAKRRFYADLLQHLQEQCSPEQPLVVMGDLNISAEDRDIGIGEPNRKRWLRTGKTSFQPEEREWLARLHQWGLKDSFRHLHPEEDQLFSWFDYRSRGFDDEPKRGLRIDAILATPVLLEHCTDVGIDYAIRGMEKPSDHAPIWAEFNL</sequence>
<dbReference type="InterPro" id="IPR020848">
    <property type="entry name" value="AP_endonuclease_F1_CS"/>
</dbReference>
<dbReference type="InterPro" id="IPR005135">
    <property type="entry name" value="Endo/exonuclease/phosphatase"/>
</dbReference>
<dbReference type="NCBIfam" id="TIGR00633">
    <property type="entry name" value="xth"/>
    <property type="match status" value="1"/>
</dbReference>
<dbReference type="GO" id="GO:0008311">
    <property type="term" value="F:double-stranded DNA 3'-5' DNA exonuclease activity"/>
    <property type="evidence" value="ECO:0007669"/>
    <property type="project" value="InterPro"/>
</dbReference>